<comment type="similarity">
    <text evidence="1">Belongs to the VPS13 family.</text>
</comment>
<keyword evidence="3" id="KW-0445">Lipid transport</keyword>
<dbReference type="Pfam" id="PF12624">
    <property type="entry name" value="VPS13_N"/>
    <property type="match status" value="1"/>
</dbReference>
<evidence type="ECO:0000259" key="6">
    <source>
        <dbReference type="Pfam" id="PF12624"/>
    </source>
</evidence>
<gene>
    <name evidence="8" type="ORF">M0812_15932</name>
</gene>
<proteinExistence type="inferred from homology"/>
<feature type="region of interest" description="Disordered" evidence="5">
    <location>
        <begin position="1649"/>
        <end position="1680"/>
    </location>
</feature>
<dbReference type="InterPro" id="IPR026847">
    <property type="entry name" value="VPS13"/>
</dbReference>
<keyword evidence="2" id="KW-0813">Transport</keyword>
<feature type="compositionally biased region" description="Basic and acidic residues" evidence="5">
    <location>
        <begin position="874"/>
        <end position="894"/>
    </location>
</feature>
<evidence type="ECO:0000256" key="1">
    <source>
        <dbReference type="ARBA" id="ARBA00006545"/>
    </source>
</evidence>
<dbReference type="PANTHER" id="PTHR16166:SF93">
    <property type="entry name" value="INTERMEMBRANE LIPID TRANSFER PROTEIN VPS13"/>
    <property type="match status" value="1"/>
</dbReference>
<reference evidence="8" key="1">
    <citation type="submission" date="2022-08" db="EMBL/GenBank/DDBJ databases">
        <title>Novel sulphate-reducing endosymbionts in the free-living metamonad Anaeramoeba.</title>
        <authorList>
            <person name="Jerlstrom-Hultqvist J."/>
            <person name="Cepicka I."/>
            <person name="Gallot-Lavallee L."/>
            <person name="Salas-Leiva D."/>
            <person name="Curtis B.A."/>
            <person name="Zahonova K."/>
            <person name="Pipaliya S."/>
            <person name="Dacks J."/>
            <person name="Roger A.J."/>
        </authorList>
    </citation>
    <scope>NUCLEOTIDE SEQUENCE</scope>
    <source>
        <strain evidence="8">Busselton2</strain>
    </source>
</reference>
<evidence type="ECO:0000313" key="9">
    <source>
        <dbReference type="Proteomes" id="UP001146793"/>
    </source>
</evidence>
<comment type="caution">
    <text evidence="8">The sequence shown here is derived from an EMBL/GenBank/DDBJ whole genome shotgun (WGS) entry which is preliminary data.</text>
</comment>
<feature type="compositionally biased region" description="Basic and acidic residues" evidence="5">
    <location>
        <begin position="1656"/>
        <end position="1680"/>
    </location>
</feature>
<evidence type="ECO:0000256" key="4">
    <source>
        <dbReference type="SAM" id="Coils"/>
    </source>
</evidence>
<dbReference type="GO" id="GO:0006623">
    <property type="term" value="P:protein targeting to vacuole"/>
    <property type="evidence" value="ECO:0007669"/>
    <property type="project" value="TreeGrafter"/>
</dbReference>
<feature type="coiled-coil region" evidence="4">
    <location>
        <begin position="1089"/>
        <end position="1120"/>
    </location>
</feature>
<dbReference type="PANTHER" id="PTHR16166">
    <property type="entry name" value="VACUOLAR PROTEIN SORTING-ASSOCIATED PROTEIN VPS13"/>
    <property type="match status" value="1"/>
</dbReference>
<organism evidence="8 9">
    <name type="scientific">Anaeramoeba flamelloides</name>
    <dbReference type="NCBI Taxonomy" id="1746091"/>
    <lineage>
        <taxon>Eukaryota</taxon>
        <taxon>Metamonada</taxon>
        <taxon>Anaeramoebidae</taxon>
        <taxon>Anaeramoeba</taxon>
    </lineage>
</organism>
<evidence type="ECO:0000256" key="2">
    <source>
        <dbReference type="ARBA" id="ARBA00022448"/>
    </source>
</evidence>
<feature type="domain" description="Chorein N-terminal" evidence="6">
    <location>
        <begin position="1"/>
        <end position="1154"/>
    </location>
</feature>
<dbReference type="Proteomes" id="UP001146793">
    <property type="component" value="Unassembled WGS sequence"/>
</dbReference>
<dbReference type="GO" id="GO:0045053">
    <property type="term" value="P:protein retention in Golgi apparatus"/>
    <property type="evidence" value="ECO:0007669"/>
    <property type="project" value="TreeGrafter"/>
</dbReference>
<dbReference type="Pfam" id="PF25036">
    <property type="entry name" value="VPS13_VAB"/>
    <property type="match status" value="1"/>
</dbReference>
<evidence type="ECO:0000256" key="3">
    <source>
        <dbReference type="ARBA" id="ARBA00023055"/>
    </source>
</evidence>
<evidence type="ECO:0000313" key="8">
    <source>
        <dbReference type="EMBL" id="KAJ3439892.1"/>
    </source>
</evidence>
<sequence length="3306" mass="380660">MLRKIVSSQLNKYLGDYVKKLDKKQLKIGLWGGDVELHDLELKTDSLNDLKLPIQVKSGFLGSLILKIPWKSLGKNPVKIELEEIFMVTEPLAEEEYDPLKEKERLEKKKQSRLAKREEEKLLQKALNDPNKNEQSEGMLSLGSDSKLLNKIINNIQVSIKSIHIRHEDSINNKPFAFGITLDSLEIASTDQNWKKIFIEGIQKNIFKLLSLSDFSIYWDFYARRVSTSSIERFKKSLHRCIPKKGQDPKHDYLISPINSEMKLKIQKKRWSSGDSLEIPQFDIEVTFDELIISLSSFQYAGILAYLKKLNGFWLEEKYLKFGKPLKRPKAKSKKSAIEWWKYAYRCTKSEKVNDRGLLDWPTLMKTKLQREEYIPLWKTKLEIVKEKVWDKHPSKLKLAELEREISYEYIVLFRSIAEKELEVEAKEKMKLIEKKRLEEQKRQESKKKRGWFSRKPKKANFENDEEVQNLKVELDGDQIQNILQEAFGVDETNMSSSSLQIDTPPPEYSKMRASLKMNSIQLRLFQSELTTSEVKTKDNKTKMRKSVQNTKITDLEFNDIKGTFLAREGSQTLMLNLGSILVNDFYNTESQFPCIIKPRKLFDTTDNSQTKKEKDPNTLLSLQFDLNPLDGVGDSKVTLDMKPLEIVYNPYFIDQITKFFVVQETKELGEIENAVHDQVDSIVESTNFSIHQAVQDHKTMNIQLFIKAPVILIPGDVMDQNSHLLVLDLGNLQINSKIQQKEAIESNIKKNKTKKNKTKTIDENLLYDKYEIKLSKVHSILFGSAIEWIEMSSLTSIDEQSDLCILKEFEIKLRVQMCILPQDLNLTTLKIDGTLPLLAFQLSSNKYIQLMTILNQLLMVDLKNGDQIDNTQKVEFKQKKETDKKKSQKGEKKEKKRARISHGAIDLNKLNEEGNEPNKKEIKKQQIVGKKKIELHFDVKRVSIKIKQTLNEIEQDLIHLTLSGMDSSMVIRSFDKSINLKINSFQIHDLYSGSNGYLISSVPMDSVSQKNVPVEKDFITISLMLIQKNSPEFKNVEMDINAIFSQLFININRKTVNELIKFYFSYQIVIIKNSIKGEKVKKDERGKIERELIKEKEKETEKEREKEKKLINLKQMEKKKKKDDIIKMRITGKFEKINLILAIDSQQKIAEFNLACIDLLMALTETHSSILCTLKALSVFDITNTQMGIYKNIIHFSNEESITFKMDSYLNKNSIDYPGYDSKISLNINGIQVIFLNRFLNEIITFFDKITKATDLISSAKENLNERATQALEEHLNTQSLMLLDININNIQALVPQNSYSKNIIIASIKKISIQNEFINLNNIKSKEINVDKMNIDLHSIEMCTGTYNNENNTKNSNNKILTLISPINLNLVIERSLDPLEMPIPEMNIKGLITNIQIMFNQRQLEQLLSTVSENLGESTQIENEEMIAIEGTKETKGFKGLPLKGIMKKNEIEEIKHENDKIKLIPKNLNERIQLKVSELTNEKLFKFDELPLKEKEKENENEIPKSKEKKIVLNLSVELQQLSLEIINGEHIANKKKQSIQDVNSIAEFAIHTTTIQLEQNNHNEMSLNVNLTKINVLDKNINNQGDIKNLILIEDGIRVQLGTDALGNLEIDTQIHSLDLICLWPSIFDLIYFFAPPDNEIENAKKKNKNKEKTKSEKKSRVEKEKQIEKEKSGDGSEMKLNLKLNKIMLILPEDSKNSNSPGLILEQNFTVNLFKDIYDNMEIQLGMNDITIFRTIGGIFSNERESFILPYSILLNLVMGKTLNADLMEIKMNIKPLNLIISYRDILMGLQILNDIQEAQKPKIVDNEKVDENITQIELKKEKTEEEKTGKEKTGKKIIIKKEEKKKLMIKKKSMLIDAITKEIQKRKKLERFIFEFEDIKLTLIDDCISQSLIRPLFSFSMKPNIILIDNWSTILNVNIQKLIVDSNYYNFAGRWEPFLEPWFFNVEFKLNMETKAIKLDFNSPIRLKLNVSSGLLRNLNKTIEIFYNDYSVKKSSNDLNKELSYEPFWIVNQFGTPFEFWIVNGKTEKENEKAVINPGEKLPVKFIDKNLDSNKQLEDIERGINRNIIKIHFPMEKKQLQFSYDQVKREIHLLNEKSDSLVISDINIDNGSRILTVNSKIQICNETKYNFNVVGNKKIQIGLINENKTLGLNDNLFTQKNSSLILNFTIENNENKNHSCDTIDIIKNLKVSNHQLLFKPRKNNGKPLAFILSITKEELKTFPNQDQNKSKGNVEPIIANLWKFTILPSLKILNTLPFPVCFALMNSKTHMKKKLQSGEFANIYQIDCFTVNQSKLHITIPSGFVSIDQTILEKQSQSKGIQSISLLFKNKKNPKRTKKLTLENILEDDGTRTLNIFSKYWLINRTGLGLIYRGTSKEDIIEGQSTRRAKLKKSVYPSNQEQLEEAIQNYERLCTCEPNQINLRAHNSKWSEKINLNVPQTTGVIPLKHPEHGLVEIGMKVERLRGVYNKSMIVTFTPRFLIFNKTSHDIYYKWFTGSNSNDDKINESEKLLPDTMIPIYALKTNKKLMNIAIKNYNWSSNLIVDGLGNEIIKLYNPSTKEPLYLNLNIKIEDSITLIYFTPIDSKRSSPRYLLKNETNETFKIVQKGFDDHHQVLMPNTKLNYYWDDPKENHILLISNDKNNYDVKISIDKLKPILNKKLNKGQYIHFRNFQEGPTKMLIIRASNEIFKMDDDEKKKIIRKDSDIIKEKEMQKERANGYDYDQENKLTILEKIKQKQTIEKKVEMQIDVNLKGFGFSFINNTEELFFFSLTDLLFKYLKSNMEESIQLNINHLQIDDQTLHAINPIILEPKPSNEKKDVIMLTLYKSLLYGDIDYFSYASFLLQTLIISLHEDFLLNILEVIQNTEIDKCIKLLTQRGGSEKITLETKQSLGKNFGKFFNEDDSEIELRNKQTFFELLHLNPIQFIINFQLSNKATMNPITNLLRVIGASFTSIHDANLNLNSLLLKDFFTFPSLLTNLVIRHYKRSFLKQTYNLVAGLDLLGAPVNLFTNCGQGLQSFFVEPAKGFVESPEAVAKGLGKGSWALISGSIKGIFGSASGVIDSVGSGVSVLSLDDEFKQQRSRDKSANKPKNLADGIFQGGKSFGKGLWSGVSGIVAQPIKGYKKEGGFGMLKGVGKGLVGVVAKPTVGVTDLASNITSGMKNTTTIFDAKSKGRVRPPRFFDGPNLTVFQYGQSLSHYIVNTNTDFKSQKIIGCAKCEKQNNSALMITDKYIVRIENYKIIWSTLSSKLSSLKKVKGKKHTLSFGFKKGAFEKKADIRVKFDKAKDLKKIVRACKKK</sequence>
<feature type="region of interest" description="Disordered" evidence="5">
    <location>
        <begin position="874"/>
        <end position="900"/>
    </location>
</feature>
<feature type="coiled-coil region" evidence="4">
    <location>
        <begin position="1813"/>
        <end position="1840"/>
    </location>
</feature>
<dbReference type="GO" id="GO:0006869">
    <property type="term" value="P:lipid transport"/>
    <property type="evidence" value="ECO:0007669"/>
    <property type="project" value="UniProtKB-KW"/>
</dbReference>
<evidence type="ECO:0000256" key="5">
    <source>
        <dbReference type="SAM" id="MobiDB-lite"/>
    </source>
</evidence>
<dbReference type="InterPro" id="IPR009543">
    <property type="entry name" value="VPS13_VAB"/>
</dbReference>
<evidence type="ECO:0000259" key="7">
    <source>
        <dbReference type="Pfam" id="PF25036"/>
    </source>
</evidence>
<accession>A0AAV7ZHL7</accession>
<protein>
    <submittedName>
        <fullName evidence="8">Vacuolar protein sorting-associated protein 13c</fullName>
    </submittedName>
</protein>
<dbReference type="InterPro" id="IPR026854">
    <property type="entry name" value="VPS13_N"/>
</dbReference>
<dbReference type="EMBL" id="JANTQA010000032">
    <property type="protein sequence ID" value="KAJ3439892.1"/>
    <property type="molecule type" value="Genomic_DNA"/>
</dbReference>
<feature type="domain" description="Vacuolar protein sorting-associated protein 13 VPS13 adaptor binding" evidence="7">
    <location>
        <begin position="2072"/>
        <end position="2638"/>
    </location>
</feature>
<name>A0AAV7ZHL7_9EUKA</name>
<keyword evidence="4" id="KW-0175">Coiled coil</keyword>